<sequence length="1009" mass="115027">MEAHRSQQRKGIFDRRMEPHAPHPWRVGVERRCRILTTRHSSGFGMTSSSSSSSPPSSSLQTSFSSFHPPPSPSFRNIKTLIKNPPKMTKEYVQASSFDQHKIPATSREQFVTLEIPSEFPEQWITQGYTHIHFGAIRLALSYHGRKGLPVAARLALLDTRYLEYQHACIGLLETTLNCGTVVVTFYPNFNMTLDDPQLHHFLKVQLQITGADQVLDTYQATLHYQMAYRVQNHAFDLVLPVTNDALLITVDTNQKATCTHVPRQIPKDELQKLLPSSWITNYEKLHQNSVPIQSMEPEFTKKADGTVEIIFQKGASSTTPPAIFSSISMVQPIHEPLPVPIESFLNTGLLVYSFAEDNHNFWDTCHCDSCSNEAMADKDDTPRHKRKSSSKKLKSRYINGDRTVDTLGQPSGKFDYLVKYTPPSWASPEQVPTVSMYQPTRPYDDDFPALQEQVKDKVRTLPQVQNPQGVDAEGRPKQVTQAEAVLNWQSQNAIAQNSVLHRIESKVDLVQTNLKKMTVSVDSRILHLEELCAEIQQDYIHEYLLFQASTSSRIDPQKEQEIQSLKIQLKSLQNELAKSKSKPSPFPEPSQNKMTSYYPDPFWTKHSPSFTPQPLPTTPQLFGNPDSENLFRKTLSKRDKGKTQVPFVSKKPRSPVPIISSSSDSFESKKHESDDPFQDSQDPYQLMIQSHSLLTSYSHQTIPKILTHEPLANTSEEETPTEESTLVTSDDDSSDTCSMPPLLMVDPPQAHSSDPQSSRTRQEPPPTSTTRVSVDEPVSSDDEVNLNPRRYQPHIHSSNTGGYFTLNDIPRVKWRDRMLEFHSWLTSYMLKDGVTLRDALQQFTAKFSGTLWDWFHALGDYRQLQFVNSVSLSEALGWLHYEFLGEALNDKEIARYEYFKMKCCSYLRSDLEKHFKEMCRRYHILSGPDDPSLKHAFLASIPRDLADETFRLFKIRKEAIDNQSLGTIFHQVLEALNKMCDQHKYFKAIAFTLSGPRVILTLLNNISF</sequence>
<dbReference type="InterPro" id="IPR053098">
    <property type="entry name" value="Petuviruses_polyprotein"/>
</dbReference>
<accession>A0A6N2K8D1</accession>
<feature type="compositionally biased region" description="Basic residues" evidence="1">
    <location>
        <begin position="384"/>
        <end position="395"/>
    </location>
</feature>
<dbReference type="Pfam" id="PF01107">
    <property type="entry name" value="MP"/>
    <property type="match status" value="1"/>
</dbReference>
<dbReference type="InterPro" id="IPR028919">
    <property type="entry name" value="Viral_movement"/>
</dbReference>
<dbReference type="EMBL" id="CAADRP010000047">
    <property type="protein sequence ID" value="VFU22216.1"/>
    <property type="molecule type" value="Genomic_DNA"/>
</dbReference>
<evidence type="ECO:0000256" key="1">
    <source>
        <dbReference type="SAM" id="MobiDB-lite"/>
    </source>
</evidence>
<feature type="region of interest" description="Disordered" evidence="1">
    <location>
        <begin position="577"/>
        <end position="682"/>
    </location>
</feature>
<dbReference type="PANTHER" id="PTHR48435">
    <property type="entry name" value="POLYPROTEIN"/>
    <property type="match status" value="1"/>
</dbReference>
<name>A0A6N2K8D1_SALVM</name>
<feature type="region of interest" description="Disordered" evidence="1">
    <location>
        <begin position="40"/>
        <end position="76"/>
    </location>
</feature>
<protein>
    <submittedName>
        <fullName evidence="2">Uncharacterized protein</fullName>
    </submittedName>
</protein>
<feature type="compositionally biased region" description="Low complexity" evidence="1">
    <location>
        <begin position="657"/>
        <end position="666"/>
    </location>
</feature>
<feature type="compositionally biased region" description="Polar residues" evidence="1">
    <location>
        <begin position="751"/>
        <end position="760"/>
    </location>
</feature>
<feature type="region of interest" description="Disordered" evidence="1">
    <location>
        <begin position="710"/>
        <end position="793"/>
    </location>
</feature>
<evidence type="ECO:0000313" key="2">
    <source>
        <dbReference type="EMBL" id="VFU22216.1"/>
    </source>
</evidence>
<reference evidence="2" key="1">
    <citation type="submission" date="2019-03" db="EMBL/GenBank/DDBJ databases">
        <authorList>
            <person name="Mank J."/>
            <person name="Almeida P."/>
        </authorList>
    </citation>
    <scope>NUCLEOTIDE SEQUENCE</scope>
    <source>
        <strain evidence="2">78183</strain>
    </source>
</reference>
<feature type="region of interest" description="Disordered" evidence="1">
    <location>
        <begin position="1"/>
        <end position="26"/>
    </location>
</feature>
<dbReference type="PANTHER" id="PTHR48435:SF1">
    <property type="entry name" value="POLYPROTEIN"/>
    <property type="match status" value="1"/>
</dbReference>
<feature type="region of interest" description="Disordered" evidence="1">
    <location>
        <begin position="376"/>
        <end position="395"/>
    </location>
</feature>
<organism evidence="2">
    <name type="scientific">Salix viminalis</name>
    <name type="common">Common osier</name>
    <name type="synonym">Basket willow</name>
    <dbReference type="NCBI Taxonomy" id="40686"/>
    <lineage>
        <taxon>Eukaryota</taxon>
        <taxon>Viridiplantae</taxon>
        <taxon>Streptophyta</taxon>
        <taxon>Embryophyta</taxon>
        <taxon>Tracheophyta</taxon>
        <taxon>Spermatophyta</taxon>
        <taxon>Magnoliopsida</taxon>
        <taxon>eudicotyledons</taxon>
        <taxon>Gunneridae</taxon>
        <taxon>Pentapetalae</taxon>
        <taxon>rosids</taxon>
        <taxon>fabids</taxon>
        <taxon>Malpighiales</taxon>
        <taxon>Salicaceae</taxon>
        <taxon>Saliceae</taxon>
        <taxon>Salix</taxon>
    </lineage>
</organism>
<feature type="compositionally biased region" description="Basic and acidic residues" evidence="1">
    <location>
        <begin position="1"/>
        <end position="21"/>
    </location>
</feature>
<gene>
    <name evidence="2" type="ORF">SVIM_LOCUS21646</name>
</gene>
<dbReference type="AlphaFoldDB" id="A0A6N2K8D1"/>
<feature type="compositionally biased region" description="Low complexity" evidence="1">
    <location>
        <begin position="41"/>
        <end position="67"/>
    </location>
</feature>
<proteinExistence type="predicted"/>